<protein>
    <submittedName>
        <fullName evidence="6">MBL fold metallo-hydrolase</fullName>
    </submittedName>
</protein>
<dbReference type="Proteomes" id="UP000810292">
    <property type="component" value="Unassembled WGS sequence"/>
</dbReference>
<evidence type="ECO:0000259" key="5">
    <source>
        <dbReference type="SMART" id="SM00849"/>
    </source>
</evidence>
<name>A0A9D9NDG4_9SPIO</name>
<dbReference type="Gene3D" id="3.60.15.10">
    <property type="entry name" value="Ribonuclease Z/Hydroxyacylglutathione hydrolase-like"/>
    <property type="match status" value="1"/>
</dbReference>
<keyword evidence="4" id="KW-0862">Zinc</keyword>
<reference evidence="6" key="1">
    <citation type="submission" date="2020-10" db="EMBL/GenBank/DDBJ databases">
        <authorList>
            <person name="Gilroy R."/>
        </authorList>
    </citation>
    <scope>NUCLEOTIDE SEQUENCE</scope>
    <source>
        <strain evidence="6">14700</strain>
    </source>
</reference>
<dbReference type="GO" id="GO:0046872">
    <property type="term" value="F:metal ion binding"/>
    <property type="evidence" value="ECO:0007669"/>
    <property type="project" value="UniProtKB-KW"/>
</dbReference>
<evidence type="ECO:0000256" key="3">
    <source>
        <dbReference type="ARBA" id="ARBA00022801"/>
    </source>
</evidence>
<accession>A0A9D9NDG4</accession>
<dbReference type="InterPro" id="IPR036866">
    <property type="entry name" value="RibonucZ/Hydroxyglut_hydro"/>
</dbReference>
<dbReference type="GO" id="GO:0016787">
    <property type="term" value="F:hydrolase activity"/>
    <property type="evidence" value="ECO:0007669"/>
    <property type="project" value="UniProtKB-KW"/>
</dbReference>
<dbReference type="PANTHER" id="PTHR46233:SF3">
    <property type="entry name" value="HYDROXYACYLGLUTATHIONE HYDROLASE GLOC"/>
    <property type="match status" value="1"/>
</dbReference>
<dbReference type="InterPro" id="IPR001279">
    <property type="entry name" value="Metallo-B-lactamas"/>
</dbReference>
<dbReference type="InterPro" id="IPR051453">
    <property type="entry name" value="MBL_Glyoxalase_II"/>
</dbReference>
<proteinExistence type="predicted"/>
<dbReference type="AlphaFoldDB" id="A0A9D9NDG4"/>
<evidence type="ECO:0000313" key="7">
    <source>
        <dbReference type="Proteomes" id="UP000810292"/>
    </source>
</evidence>
<evidence type="ECO:0000256" key="2">
    <source>
        <dbReference type="ARBA" id="ARBA00022723"/>
    </source>
</evidence>
<comment type="cofactor">
    <cofactor evidence="1">
        <name>Zn(2+)</name>
        <dbReference type="ChEBI" id="CHEBI:29105"/>
    </cofactor>
</comment>
<dbReference type="PANTHER" id="PTHR46233">
    <property type="entry name" value="HYDROXYACYLGLUTATHIONE HYDROLASE GLOC"/>
    <property type="match status" value="1"/>
</dbReference>
<reference evidence="6" key="2">
    <citation type="journal article" date="2021" name="PeerJ">
        <title>Extensive microbial diversity within the chicken gut microbiome revealed by metagenomics and culture.</title>
        <authorList>
            <person name="Gilroy R."/>
            <person name="Ravi A."/>
            <person name="Getino M."/>
            <person name="Pursley I."/>
            <person name="Horton D.L."/>
            <person name="Alikhan N.F."/>
            <person name="Baker D."/>
            <person name="Gharbi K."/>
            <person name="Hall N."/>
            <person name="Watson M."/>
            <person name="Adriaenssens E.M."/>
            <person name="Foster-Nyarko E."/>
            <person name="Jarju S."/>
            <person name="Secka A."/>
            <person name="Antonio M."/>
            <person name="Oren A."/>
            <person name="Chaudhuri R.R."/>
            <person name="La Ragione R."/>
            <person name="Hildebrand F."/>
            <person name="Pallen M.J."/>
        </authorList>
    </citation>
    <scope>NUCLEOTIDE SEQUENCE</scope>
    <source>
        <strain evidence="6">14700</strain>
    </source>
</reference>
<evidence type="ECO:0000313" key="6">
    <source>
        <dbReference type="EMBL" id="MBO8469100.1"/>
    </source>
</evidence>
<feature type="domain" description="Metallo-beta-lactamase" evidence="5">
    <location>
        <begin position="13"/>
        <end position="195"/>
    </location>
</feature>
<dbReference type="SUPFAM" id="SSF56281">
    <property type="entry name" value="Metallo-hydrolase/oxidoreductase"/>
    <property type="match status" value="1"/>
</dbReference>
<keyword evidence="2" id="KW-0479">Metal-binding</keyword>
<evidence type="ECO:0000256" key="4">
    <source>
        <dbReference type="ARBA" id="ARBA00022833"/>
    </source>
</evidence>
<comment type="caution">
    <text evidence="6">The sequence shown here is derived from an EMBL/GenBank/DDBJ whole genome shotgun (WGS) entry which is preliminary data.</text>
</comment>
<dbReference type="Pfam" id="PF00753">
    <property type="entry name" value="Lactamase_B"/>
    <property type="match status" value="1"/>
</dbReference>
<dbReference type="CDD" id="cd06262">
    <property type="entry name" value="metallo-hydrolase-like_MBL-fold"/>
    <property type="match status" value="1"/>
</dbReference>
<organism evidence="6 7">
    <name type="scientific">Candidatus Ornithospirochaeta stercoravium</name>
    <dbReference type="NCBI Taxonomy" id="2840897"/>
    <lineage>
        <taxon>Bacteria</taxon>
        <taxon>Pseudomonadati</taxon>
        <taxon>Spirochaetota</taxon>
        <taxon>Spirochaetia</taxon>
        <taxon>Spirochaetales</taxon>
        <taxon>Spirochaetaceae</taxon>
        <taxon>Spirochaetaceae incertae sedis</taxon>
        <taxon>Candidatus Ornithospirochaeta</taxon>
    </lineage>
</organism>
<gene>
    <name evidence="6" type="ORF">IAA72_04885</name>
</gene>
<keyword evidence="3" id="KW-0378">Hydrolase</keyword>
<dbReference type="SMART" id="SM00849">
    <property type="entry name" value="Lactamase_B"/>
    <property type="match status" value="1"/>
</dbReference>
<evidence type="ECO:0000256" key="1">
    <source>
        <dbReference type="ARBA" id="ARBA00001947"/>
    </source>
</evidence>
<sequence length="215" mass="24156">MRIQPFSIGPYGTISSVVYENSRCVIIDAPFPSDSIIDFIRSNNLEPEAVYLTHAHYDHIFGLPEMLAEYPSLQVYLSSDDFIFTDDDYSYTMSLLKMADRYFLSEIAEKEIERMPRKFIAYKDTAGSFSVLRTPGHTPGSVSLYSEKEKILFSGDTLFRGSIGRTDLGGSDEDIISSLRLLSRLPEDTVVIPGHGTATTIGEEKRNNPFMRNLG</sequence>
<dbReference type="EMBL" id="JADIMF010000074">
    <property type="protein sequence ID" value="MBO8469100.1"/>
    <property type="molecule type" value="Genomic_DNA"/>
</dbReference>